<keyword evidence="5 8" id="KW-0521">NADP</keyword>
<dbReference type="InterPro" id="IPR016064">
    <property type="entry name" value="NAD/diacylglycerol_kinase_sf"/>
</dbReference>
<dbReference type="Pfam" id="PF20143">
    <property type="entry name" value="NAD_kinase_C"/>
    <property type="match status" value="1"/>
</dbReference>
<feature type="binding site" evidence="8">
    <location>
        <begin position="131"/>
        <end position="132"/>
    </location>
    <ligand>
        <name>NAD(+)</name>
        <dbReference type="ChEBI" id="CHEBI:57540"/>
    </ligand>
</feature>
<comment type="similarity">
    <text evidence="8">Belongs to the NAD kinase family.</text>
</comment>
<evidence type="ECO:0000256" key="2">
    <source>
        <dbReference type="ARBA" id="ARBA00022741"/>
    </source>
</evidence>
<evidence type="ECO:0000256" key="6">
    <source>
        <dbReference type="ARBA" id="ARBA00023027"/>
    </source>
</evidence>
<dbReference type="SUPFAM" id="SSF111331">
    <property type="entry name" value="NAD kinase/diacylglycerol kinase-like"/>
    <property type="match status" value="1"/>
</dbReference>
<name>A0A1E3X8T2_9BACT</name>
<dbReference type="GO" id="GO:0051287">
    <property type="term" value="F:NAD binding"/>
    <property type="evidence" value="ECO:0007669"/>
    <property type="project" value="UniProtKB-ARBA"/>
</dbReference>
<feature type="binding site" evidence="8">
    <location>
        <begin position="172"/>
        <end position="177"/>
    </location>
    <ligand>
        <name>NAD(+)</name>
        <dbReference type="ChEBI" id="CHEBI:57540"/>
    </ligand>
</feature>
<evidence type="ECO:0000256" key="8">
    <source>
        <dbReference type="HAMAP-Rule" id="MF_00361"/>
    </source>
</evidence>
<dbReference type="InterPro" id="IPR017438">
    <property type="entry name" value="ATP-NAD_kinase_N"/>
</dbReference>
<comment type="caution">
    <text evidence="9">The sequence shown here is derived from an EMBL/GenBank/DDBJ whole genome shotgun (WGS) entry which is preliminary data.</text>
</comment>
<evidence type="ECO:0000313" key="9">
    <source>
        <dbReference type="EMBL" id="ODS32026.1"/>
    </source>
</evidence>
<dbReference type="FunFam" id="2.60.200.30:FF:000009">
    <property type="entry name" value="Poly(P)/ATP NAD kinase"/>
    <property type="match status" value="1"/>
</dbReference>
<evidence type="ECO:0000256" key="1">
    <source>
        <dbReference type="ARBA" id="ARBA00022679"/>
    </source>
</evidence>
<comment type="caution">
    <text evidence="8">Lacks conserved residue(s) required for the propagation of feature annotation.</text>
</comment>
<feature type="active site" description="Proton acceptor" evidence="8">
    <location>
        <position position="57"/>
    </location>
</feature>
<keyword evidence="8" id="KW-0963">Cytoplasm</keyword>
<keyword evidence="1 8" id="KW-0808">Transferase</keyword>
<dbReference type="Gene3D" id="2.60.200.30">
    <property type="entry name" value="Probable inorganic polyphosphate/atp-NAD kinase, domain 2"/>
    <property type="match status" value="1"/>
</dbReference>
<evidence type="ECO:0000313" key="10">
    <source>
        <dbReference type="Proteomes" id="UP000094056"/>
    </source>
</evidence>
<dbReference type="Gene3D" id="3.40.50.10330">
    <property type="entry name" value="Probable inorganic polyphosphate/atp-NAD kinase, domain 1"/>
    <property type="match status" value="1"/>
</dbReference>
<dbReference type="GO" id="GO:0005524">
    <property type="term" value="F:ATP binding"/>
    <property type="evidence" value="ECO:0007669"/>
    <property type="project" value="UniProtKB-KW"/>
</dbReference>
<feature type="binding site" evidence="8">
    <location>
        <position position="161"/>
    </location>
    <ligand>
        <name>NAD(+)</name>
        <dbReference type="ChEBI" id="CHEBI:57540"/>
    </ligand>
</feature>
<keyword evidence="6 8" id="KW-0520">NAD</keyword>
<comment type="subcellular location">
    <subcellularLocation>
        <location evidence="8">Cytoplasm</location>
    </subcellularLocation>
</comment>
<dbReference type="PANTHER" id="PTHR20275:SF0">
    <property type="entry name" value="NAD KINASE"/>
    <property type="match status" value="1"/>
</dbReference>
<feature type="binding site" evidence="8">
    <location>
        <begin position="57"/>
        <end position="58"/>
    </location>
    <ligand>
        <name>NAD(+)</name>
        <dbReference type="ChEBI" id="CHEBI:57540"/>
    </ligand>
</feature>
<gene>
    <name evidence="8" type="primary">nadK</name>
    <name evidence="9" type="ORF">SCARUB_02846</name>
</gene>
<keyword evidence="3 8" id="KW-0418">Kinase</keyword>
<dbReference type="GO" id="GO:0046872">
    <property type="term" value="F:metal ion binding"/>
    <property type="evidence" value="ECO:0007669"/>
    <property type="project" value="UniProtKB-UniRule"/>
</dbReference>
<evidence type="ECO:0000256" key="4">
    <source>
        <dbReference type="ARBA" id="ARBA00022840"/>
    </source>
</evidence>
<dbReference type="GO" id="GO:0006741">
    <property type="term" value="P:NADP+ biosynthetic process"/>
    <property type="evidence" value="ECO:0007669"/>
    <property type="project" value="UniProtKB-UniRule"/>
</dbReference>
<evidence type="ECO:0000256" key="7">
    <source>
        <dbReference type="ARBA" id="ARBA00047925"/>
    </source>
</evidence>
<dbReference type="GO" id="GO:0019674">
    <property type="term" value="P:NAD+ metabolic process"/>
    <property type="evidence" value="ECO:0007669"/>
    <property type="project" value="InterPro"/>
</dbReference>
<keyword evidence="4 8" id="KW-0067">ATP-binding</keyword>
<sequence>MKKIIILGDKSKKRIRETIDELEPLFRKKSHLSIIDISDEDEIEKISADLVFVFGGDGTILSVCRKLNGKQIPLIGVHLGKFGFLAELTPQEISDSLEKIFSGKYFISQRMLLNCKVVRSKQIINKTLGLNDAVISRTSLSRLISIKLYINEKVVTTYSSDGLIISTPAGSTAHSLSAGGPIVTPDMEAFIITPICPHTLSNRPLVVSGDSRIEMEQISESEGVGLTVDGQVYFDIEVGDKVLVEKAEKKLQLIDTQARTFYEVLREKLNWRGQPTYDVN</sequence>
<reference evidence="9 10" key="1">
    <citation type="submission" date="2016-07" db="EMBL/GenBank/DDBJ databases">
        <title>Draft genome of Scalindua rubra, obtained from a brine-seawater interface in the Red Sea, sheds light on salt adaptation in anammox bacteria.</title>
        <authorList>
            <person name="Speth D.R."/>
            <person name="Lagkouvardos I."/>
            <person name="Wang Y."/>
            <person name="Qian P.-Y."/>
            <person name="Dutilh B.E."/>
            <person name="Jetten M.S."/>
        </authorList>
    </citation>
    <scope>NUCLEOTIDE SEQUENCE [LARGE SCALE GENOMIC DNA]</scope>
    <source>
        <strain evidence="9">BSI-1</strain>
    </source>
</reference>
<feature type="binding site" evidence="8">
    <location>
        <position position="169"/>
    </location>
    <ligand>
        <name>NAD(+)</name>
        <dbReference type="ChEBI" id="CHEBI:57540"/>
    </ligand>
</feature>
<dbReference type="Pfam" id="PF01513">
    <property type="entry name" value="NAD_kinase"/>
    <property type="match status" value="1"/>
</dbReference>
<feature type="binding site" evidence="8">
    <location>
        <position position="142"/>
    </location>
    <ligand>
        <name>NAD(+)</name>
        <dbReference type="ChEBI" id="CHEBI:57540"/>
    </ligand>
</feature>
<accession>A0A1E3X8T2</accession>
<comment type="cofactor">
    <cofactor evidence="8">
        <name>a divalent metal cation</name>
        <dbReference type="ChEBI" id="CHEBI:60240"/>
    </cofactor>
</comment>
<evidence type="ECO:0000256" key="3">
    <source>
        <dbReference type="ARBA" id="ARBA00022777"/>
    </source>
</evidence>
<evidence type="ECO:0000256" key="5">
    <source>
        <dbReference type="ARBA" id="ARBA00022857"/>
    </source>
</evidence>
<dbReference type="PANTHER" id="PTHR20275">
    <property type="entry name" value="NAD KINASE"/>
    <property type="match status" value="1"/>
</dbReference>
<dbReference type="EMBL" id="MAYW01000081">
    <property type="protein sequence ID" value="ODS32026.1"/>
    <property type="molecule type" value="Genomic_DNA"/>
</dbReference>
<dbReference type="InterPro" id="IPR002504">
    <property type="entry name" value="NADK"/>
</dbReference>
<dbReference type="PATRIC" id="fig|1872076.5.peg.3364"/>
<comment type="function">
    <text evidence="8">Involved in the regulation of the intracellular balance of NAD and NADP, and is a key enzyme in the biosynthesis of NADP. Catalyzes specifically the phosphorylation on 2'-hydroxyl of the adenosine moiety of NAD to yield NADP.</text>
</comment>
<dbReference type="GO" id="GO:0005737">
    <property type="term" value="C:cytoplasm"/>
    <property type="evidence" value="ECO:0007669"/>
    <property type="project" value="UniProtKB-SubCell"/>
</dbReference>
<dbReference type="AlphaFoldDB" id="A0A1E3X8T2"/>
<proteinExistence type="inferred from homology"/>
<dbReference type="Proteomes" id="UP000094056">
    <property type="component" value="Unassembled WGS sequence"/>
</dbReference>
<dbReference type="HAMAP" id="MF_00361">
    <property type="entry name" value="NAD_kinase"/>
    <property type="match status" value="1"/>
</dbReference>
<keyword evidence="2 8" id="KW-0547">Nucleotide-binding</keyword>
<comment type="catalytic activity">
    <reaction evidence="7 8">
        <text>NAD(+) + ATP = ADP + NADP(+) + H(+)</text>
        <dbReference type="Rhea" id="RHEA:18629"/>
        <dbReference type="ChEBI" id="CHEBI:15378"/>
        <dbReference type="ChEBI" id="CHEBI:30616"/>
        <dbReference type="ChEBI" id="CHEBI:57540"/>
        <dbReference type="ChEBI" id="CHEBI:58349"/>
        <dbReference type="ChEBI" id="CHEBI:456216"/>
        <dbReference type="EC" id="2.7.1.23"/>
    </reaction>
</comment>
<organism evidence="9 10">
    <name type="scientific">Candidatus Scalindua rubra</name>
    <dbReference type="NCBI Taxonomy" id="1872076"/>
    <lineage>
        <taxon>Bacteria</taxon>
        <taxon>Pseudomonadati</taxon>
        <taxon>Planctomycetota</taxon>
        <taxon>Candidatus Brocadiia</taxon>
        <taxon>Candidatus Brocadiales</taxon>
        <taxon>Candidatus Scalinduaceae</taxon>
        <taxon>Candidatus Scalindua</taxon>
    </lineage>
</organism>
<dbReference type="InterPro" id="IPR017437">
    <property type="entry name" value="ATP-NAD_kinase_PpnK-typ_C"/>
</dbReference>
<feature type="binding site" evidence="8">
    <location>
        <position position="231"/>
    </location>
    <ligand>
        <name>NAD(+)</name>
        <dbReference type="ChEBI" id="CHEBI:57540"/>
    </ligand>
</feature>
<protein>
    <recommendedName>
        <fullName evidence="8">NAD kinase</fullName>
        <ecNumber evidence="8">2.7.1.23</ecNumber>
    </recommendedName>
    <alternativeName>
        <fullName evidence="8">ATP-dependent NAD kinase</fullName>
    </alternativeName>
</protein>
<dbReference type="EC" id="2.7.1.23" evidence="8"/>
<dbReference type="GO" id="GO:0003951">
    <property type="term" value="F:NAD+ kinase activity"/>
    <property type="evidence" value="ECO:0007669"/>
    <property type="project" value="UniProtKB-UniRule"/>
</dbReference>